<accession>A0A1R3WD65</accession>
<dbReference type="STRING" id="287098.SAMN05421665_0310"/>
<dbReference type="InterPro" id="IPR045386">
    <property type="entry name" value="DUF6525"/>
</dbReference>
<reference evidence="2" key="1">
    <citation type="submission" date="2017-01" db="EMBL/GenBank/DDBJ databases">
        <authorList>
            <person name="Varghese N."/>
            <person name="Submissions S."/>
        </authorList>
    </citation>
    <scope>NUCLEOTIDE SEQUENCE [LARGE SCALE GENOMIC DNA]</scope>
    <source>
        <strain evidence="2">DSM 29591</strain>
    </source>
</reference>
<protein>
    <submittedName>
        <fullName evidence="1">Uncharacterized protein</fullName>
    </submittedName>
</protein>
<dbReference type="OrthoDB" id="7658988at2"/>
<evidence type="ECO:0000313" key="1">
    <source>
        <dbReference type="EMBL" id="SIT76106.1"/>
    </source>
</evidence>
<dbReference type="Pfam" id="PF20135">
    <property type="entry name" value="DUF6525"/>
    <property type="match status" value="1"/>
</dbReference>
<dbReference type="EMBL" id="FTPR01000001">
    <property type="protein sequence ID" value="SIT76106.1"/>
    <property type="molecule type" value="Genomic_DNA"/>
</dbReference>
<keyword evidence="2" id="KW-1185">Reference proteome</keyword>
<dbReference type="Proteomes" id="UP000186997">
    <property type="component" value="Unassembled WGS sequence"/>
</dbReference>
<dbReference type="AlphaFoldDB" id="A0A1R3WD65"/>
<sequence length="102" mass="11638">MTGNLGETGLKRKRRRHDPMQAYDALPPALRGWLADAALPWSPVSCRRIWQRARARGEPIEAVLARLERAQAQTLAKDPIWRASRAGQERGCNRITQLDWKP</sequence>
<organism evidence="1 2">
    <name type="scientific">Yoonia rosea</name>
    <dbReference type="NCBI Taxonomy" id="287098"/>
    <lineage>
        <taxon>Bacteria</taxon>
        <taxon>Pseudomonadati</taxon>
        <taxon>Pseudomonadota</taxon>
        <taxon>Alphaproteobacteria</taxon>
        <taxon>Rhodobacterales</taxon>
        <taxon>Paracoccaceae</taxon>
        <taxon>Yoonia</taxon>
    </lineage>
</organism>
<gene>
    <name evidence="1" type="ORF">SAMN05421665_0310</name>
</gene>
<evidence type="ECO:0000313" key="2">
    <source>
        <dbReference type="Proteomes" id="UP000186997"/>
    </source>
</evidence>
<dbReference type="RefSeq" id="WP_076658077.1">
    <property type="nucleotide sequence ID" value="NZ_FTPR01000001.1"/>
</dbReference>
<name>A0A1R3WD65_9RHOB</name>
<proteinExistence type="predicted"/>